<keyword evidence="6 13" id="KW-1133">Transmembrane helix</keyword>
<feature type="transmembrane region" description="Helical" evidence="13">
    <location>
        <begin position="134"/>
        <end position="153"/>
    </location>
</feature>
<keyword evidence="2" id="KW-1003">Cell membrane</keyword>
<evidence type="ECO:0000256" key="6">
    <source>
        <dbReference type="ARBA" id="ARBA00022989"/>
    </source>
</evidence>
<evidence type="ECO:0000256" key="12">
    <source>
        <dbReference type="ARBA" id="ARBA00025324"/>
    </source>
</evidence>
<dbReference type="EMBL" id="JBHUPG010000019">
    <property type="protein sequence ID" value="MFD2912179.1"/>
    <property type="molecule type" value="Genomic_DNA"/>
</dbReference>
<evidence type="ECO:0000256" key="10">
    <source>
        <dbReference type="ARBA" id="ARBA00023603"/>
    </source>
</evidence>
<name>A0ABW5ZGS3_9BACL</name>
<keyword evidence="4 13" id="KW-0812">Transmembrane</keyword>
<evidence type="ECO:0000313" key="15">
    <source>
        <dbReference type="Proteomes" id="UP001597561"/>
    </source>
</evidence>
<evidence type="ECO:0000256" key="8">
    <source>
        <dbReference type="ARBA" id="ARBA00023315"/>
    </source>
</evidence>
<evidence type="ECO:0000313" key="14">
    <source>
        <dbReference type="EMBL" id="MFD2912179.1"/>
    </source>
</evidence>
<evidence type="ECO:0000256" key="11">
    <source>
        <dbReference type="ARBA" id="ARBA00023667"/>
    </source>
</evidence>
<keyword evidence="5" id="KW-0732">Signal</keyword>
<keyword evidence="7 13" id="KW-0472">Membrane</keyword>
<keyword evidence="3" id="KW-0808">Transferase</keyword>
<comment type="function">
    <text evidence="12">Catalyzes the acylation of glycosyl-4,4'-diaponeurosporenoate, i.e. the esterification of glucose at the C6'' position with the carboxyl group of the C(15) fatty acid 12-methyltetradecanoic acid, to yield staphyloxanthin. This is the last step in the biosynthesis of this orange pigment, present in most staphylococci strains.</text>
</comment>
<evidence type="ECO:0000256" key="7">
    <source>
        <dbReference type="ARBA" id="ARBA00023136"/>
    </source>
</evidence>
<reference evidence="15" key="1">
    <citation type="journal article" date="2019" name="Int. J. Syst. Evol. Microbiol.">
        <title>The Global Catalogue of Microorganisms (GCM) 10K type strain sequencing project: providing services to taxonomists for standard genome sequencing and annotation.</title>
        <authorList>
            <consortium name="The Broad Institute Genomics Platform"/>
            <consortium name="The Broad Institute Genome Sequencing Center for Infectious Disease"/>
            <person name="Wu L."/>
            <person name="Ma J."/>
        </authorList>
    </citation>
    <scope>NUCLEOTIDE SEQUENCE [LARGE SCALE GENOMIC DNA]</scope>
    <source>
        <strain evidence="15">KCTC 13528</strain>
    </source>
</reference>
<evidence type="ECO:0000256" key="5">
    <source>
        <dbReference type="ARBA" id="ARBA00022729"/>
    </source>
</evidence>
<comment type="pathway">
    <text evidence="9">Carotenoid biosynthesis; staphyloxanthin biosynthesis; staphyloxanthin from farnesyl diphosphate: step 5/5.</text>
</comment>
<dbReference type="Proteomes" id="UP001597561">
    <property type="component" value="Unassembled WGS sequence"/>
</dbReference>
<feature type="transmembrane region" description="Helical" evidence="13">
    <location>
        <begin position="20"/>
        <end position="40"/>
    </location>
</feature>
<evidence type="ECO:0000256" key="2">
    <source>
        <dbReference type="ARBA" id="ARBA00022475"/>
    </source>
</evidence>
<comment type="subcellular location">
    <subcellularLocation>
        <location evidence="1">Cell membrane</location>
        <topology evidence="1">Single-pass membrane protein</topology>
    </subcellularLocation>
</comment>
<keyword evidence="8" id="KW-0012">Acyltransferase</keyword>
<evidence type="ECO:0000256" key="13">
    <source>
        <dbReference type="SAM" id="Phobius"/>
    </source>
</evidence>
<evidence type="ECO:0000256" key="9">
    <source>
        <dbReference type="ARBA" id="ARBA00023588"/>
    </source>
</evidence>
<dbReference type="InterPro" id="IPR044021">
    <property type="entry name" value="CrtO"/>
</dbReference>
<gene>
    <name evidence="14" type="ORF">ACFS5P_09860</name>
</gene>
<comment type="caution">
    <text evidence="14">The sequence shown here is derived from an EMBL/GenBank/DDBJ whole genome shotgun (WGS) entry which is preliminary data.</text>
</comment>
<evidence type="ECO:0000256" key="4">
    <source>
        <dbReference type="ARBA" id="ARBA00022692"/>
    </source>
</evidence>
<dbReference type="RefSeq" id="WP_239581454.1">
    <property type="nucleotide sequence ID" value="NZ_JAFBDK010000005.1"/>
</dbReference>
<organism evidence="14 15">
    <name type="scientific">Jeotgalibacillus terrae</name>
    <dbReference type="NCBI Taxonomy" id="587735"/>
    <lineage>
        <taxon>Bacteria</taxon>
        <taxon>Bacillati</taxon>
        <taxon>Bacillota</taxon>
        <taxon>Bacilli</taxon>
        <taxon>Bacillales</taxon>
        <taxon>Caryophanaceae</taxon>
        <taxon>Jeotgalibacillus</taxon>
    </lineage>
</organism>
<accession>A0ABW5ZGS3</accession>
<dbReference type="Pfam" id="PF18927">
    <property type="entry name" value="CrtO"/>
    <property type="match status" value="1"/>
</dbReference>
<evidence type="ECO:0000256" key="3">
    <source>
        <dbReference type="ARBA" id="ARBA00022679"/>
    </source>
</evidence>
<evidence type="ECO:0000256" key="1">
    <source>
        <dbReference type="ARBA" id="ARBA00004162"/>
    </source>
</evidence>
<proteinExistence type="inferred from homology"/>
<sequence>MKFIRMNQEDGESMNWFTLWMIVINTSFWLVCCFGVAYLVRLIPESLYIKNQWFFKEHPFEKKLYKILRLNKWKDRLPEWGKVWHFEKKNLDKELSLKYVDQFILETKYSEIGHLGMAVAGFACVLVNPGDYVVMAFSCSIINLFIQMPFCLIQRYNRPRLLRLKLRLEYQNQKSSDTSRDLNRPVYKV</sequence>
<keyword evidence="15" id="KW-1185">Reference proteome</keyword>
<protein>
    <recommendedName>
        <fullName evidence="11">Glycosyl-4,4'-diaponeurosporenoate acyltransferase</fullName>
    </recommendedName>
</protein>
<comment type="similarity">
    <text evidence="10">Belongs to the acyltransferase CrtO family.</text>
</comment>